<organism evidence="3 4">
    <name type="scientific">Caballeronia humi</name>
    <dbReference type="NCBI Taxonomy" id="326474"/>
    <lineage>
        <taxon>Bacteria</taxon>
        <taxon>Pseudomonadati</taxon>
        <taxon>Pseudomonadota</taxon>
        <taxon>Betaproteobacteria</taxon>
        <taxon>Burkholderiales</taxon>
        <taxon>Burkholderiaceae</taxon>
        <taxon>Caballeronia</taxon>
    </lineage>
</organism>
<evidence type="ECO:0000256" key="1">
    <source>
        <dbReference type="ARBA" id="ARBA00022679"/>
    </source>
</evidence>
<protein>
    <submittedName>
        <fullName evidence="3">Type 11 methyltransferase</fullName>
    </submittedName>
</protein>
<dbReference type="OrthoDB" id="7348755at2"/>
<dbReference type="GO" id="GO:0032259">
    <property type="term" value="P:methylation"/>
    <property type="evidence" value="ECO:0007669"/>
    <property type="project" value="UniProtKB-KW"/>
</dbReference>
<gene>
    <name evidence="3" type="ORF">AWB65_05515</name>
</gene>
<dbReference type="RefSeq" id="WP_087670181.1">
    <property type="nucleotide sequence ID" value="NZ_FCNW02000046.1"/>
</dbReference>
<dbReference type="InterPro" id="IPR041698">
    <property type="entry name" value="Methyltransf_25"/>
</dbReference>
<dbReference type="SUPFAM" id="SSF53335">
    <property type="entry name" value="S-adenosyl-L-methionine-dependent methyltransferases"/>
    <property type="match status" value="1"/>
</dbReference>
<keyword evidence="3" id="KW-0489">Methyltransferase</keyword>
<accession>A0A158IW24</accession>
<comment type="caution">
    <text evidence="3">The sequence shown here is derived from an EMBL/GenBank/DDBJ whole genome shotgun (WGS) entry which is preliminary data.</text>
</comment>
<dbReference type="STRING" id="326474.AWB65_05515"/>
<proteinExistence type="predicted"/>
<keyword evidence="1" id="KW-0808">Transferase</keyword>
<dbReference type="CDD" id="cd02440">
    <property type="entry name" value="AdoMet_MTases"/>
    <property type="match status" value="1"/>
</dbReference>
<dbReference type="Pfam" id="PF13649">
    <property type="entry name" value="Methyltransf_25"/>
    <property type="match status" value="1"/>
</dbReference>
<feature type="domain" description="Methyltransferase" evidence="2">
    <location>
        <begin position="44"/>
        <end position="133"/>
    </location>
</feature>
<dbReference type="GO" id="GO:0008168">
    <property type="term" value="F:methyltransferase activity"/>
    <property type="evidence" value="ECO:0007669"/>
    <property type="project" value="UniProtKB-KW"/>
</dbReference>
<keyword evidence="4" id="KW-1185">Reference proteome</keyword>
<evidence type="ECO:0000259" key="2">
    <source>
        <dbReference type="Pfam" id="PF13649"/>
    </source>
</evidence>
<dbReference type="Gene3D" id="3.40.50.150">
    <property type="entry name" value="Vaccinia Virus protein VP39"/>
    <property type="match status" value="1"/>
</dbReference>
<dbReference type="AlphaFoldDB" id="A0A158IW24"/>
<dbReference type="Proteomes" id="UP000054977">
    <property type="component" value="Unassembled WGS sequence"/>
</dbReference>
<dbReference type="PANTHER" id="PTHR43861:SF3">
    <property type="entry name" value="PUTATIVE (AFU_ORTHOLOGUE AFUA_2G14390)-RELATED"/>
    <property type="match status" value="1"/>
</dbReference>
<name>A0A158IW24_9BURK</name>
<evidence type="ECO:0000313" key="4">
    <source>
        <dbReference type="Proteomes" id="UP000054977"/>
    </source>
</evidence>
<dbReference type="InterPro" id="IPR029063">
    <property type="entry name" value="SAM-dependent_MTases_sf"/>
</dbReference>
<dbReference type="PANTHER" id="PTHR43861">
    <property type="entry name" value="TRANS-ACONITATE 2-METHYLTRANSFERASE-RELATED"/>
    <property type="match status" value="1"/>
</dbReference>
<evidence type="ECO:0000313" key="3">
    <source>
        <dbReference type="EMBL" id="SAL60872.1"/>
    </source>
</evidence>
<sequence length="196" mass="21470">MDTRTLQAYGADASGYARQWCEQPAPDDMYALLTRYFRPGPTADIGCGAGRDVAWLATNGFDASGFDASESLLDEARRAYPSLSFELARLPELECVERGRYENVLCETVVMHLEPEVIGLAVQNLLALLKPGGTIFLSWRVTEQASQRDSAGRLYAAFDKQIVLDALAAGAVVLFDKDETSVSSGKRVQRMIVRVA</sequence>
<reference evidence="3" key="1">
    <citation type="submission" date="2016-01" db="EMBL/GenBank/DDBJ databases">
        <authorList>
            <person name="Peeters C."/>
        </authorList>
    </citation>
    <scope>NUCLEOTIDE SEQUENCE [LARGE SCALE GENOMIC DNA]</scope>
    <source>
        <strain evidence="3">LMG 22934</strain>
    </source>
</reference>
<dbReference type="EMBL" id="FCNW02000046">
    <property type="protein sequence ID" value="SAL60872.1"/>
    <property type="molecule type" value="Genomic_DNA"/>
</dbReference>